<reference evidence="6 7" key="1">
    <citation type="submission" date="2022-09" db="EMBL/GenBank/DDBJ databases">
        <title>Draft genome of isolate Be4.</title>
        <authorList>
            <person name="Sanchez-Castro I."/>
            <person name="Martinez-Rodriguez P."/>
            <person name="Descostes M."/>
            <person name="Merroun M."/>
        </authorList>
    </citation>
    <scope>NUCLEOTIDE SEQUENCE [LARGE SCALE GENOMIC DNA]</scope>
    <source>
        <strain evidence="6 7">Be4</strain>
    </source>
</reference>
<dbReference type="InterPro" id="IPR036390">
    <property type="entry name" value="WH_DNA-bd_sf"/>
</dbReference>
<comment type="similarity">
    <text evidence="1">Belongs to the LysR transcriptional regulatory family.</text>
</comment>
<dbReference type="CDD" id="cd08472">
    <property type="entry name" value="PBP2_CrgA_like_3"/>
    <property type="match status" value="1"/>
</dbReference>
<dbReference type="Gene3D" id="3.40.190.290">
    <property type="match status" value="1"/>
</dbReference>
<evidence type="ECO:0000256" key="1">
    <source>
        <dbReference type="ARBA" id="ARBA00009437"/>
    </source>
</evidence>
<comment type="caution">
    <text evidence="6">The sequence shown here is derived from an EMBL/GenBank/DDBJ whole genome shotgun (WGS) entry which is preliminary data.</text>
</comment>
<sequence>MDLNALRIFCRVAERASFTLAAQQLGLTKGRVSTAVQQLELQLGTRLLQRTTRQVRLTADGEQFLARCKELIADAEQLQAMFQPAASGLRGSLRVDLPNALARDVIIPRLPEFLAAHPLLEVGISTSDHRVDLVHQGFDCVLRIGPLADTELIARPLGLLPMCNLASPAYLATHGTPRSLAELSQHRIIHYASQLGLQGAGWEYQAGTATVLHPMRCALVVNGTDAYQAACVAGLGLIQAPRYGAQALLDLGLLVAVLPEFCAPPMPVSLLYPHRRQIAPRVTALLNWLGQVVAPHLDPMEPPVR</sequence>
<keyword evidence="7" id="KW-1185">Reference proteome</keyword>
<organism evidence="6 7">
    <name type="scientific">Acidovorax bellezanensis</name>
    <dbReference type="NCBI Taxonomy" id="2976702"/>
    <lineage>
        <taxon>Bacteria</taxon>
        <taxon>Pseudomonadati</taxon>
        <taxon>Pseudomonadota</taxon>
        <taxon>Betaproteobacteria</taxon>
        <taxon>Burkholderiales</taxon>
        <taxon>Comamonadaceae</taxon>
        <taxon>Acidovorax</taxon>
    </lineage>
</organism>
<dbReference type="InterPro" id="IPR005119">
    <property type="entry name" value="LysR_subst-bd"/>
</dbReference>
<dbReference type="InterPro" id="IPR036388">
    <property type="entry name" value="WH-like_DNA-bd_sf"/>
</dbReference>
<evidence type="ECO:0000313" key="7">
    <source>
        <dbReference type="Proteomes" id="UP001525968"/>
    </source>
</evidence>
<accession>A0ABT2PLQ7</accession>
<dbReference type="InterPro" id="IPR058163">
    <property type="entry name" value="LysR-type_TF_proteobact-type"/>
</dbReference>
<dbReference type="Proteomes" id="UP001525968">
    <property type="component" value="Unassembled WGS sequence"/>
</dbReference>
<proteinExistence type="inferred from homology"/>
<evidence type="ECO:0000259" key="5">
    <source>
        <dbReference type="PROSITE" id="PS50931"/>
    </source>
</evidence>
<dbReference type="PANTHER" id="PTHR30537:SF72">
    <property type="entry name" value="LYSR FAMILY TRANSCRIPTIONAL REGULATOR"/>
    <property type="match status" value="1"/>
</dbReference>
<keyword evidence="2" id="KW-0805">Transcription regulation</keyword>
<dbReference type="PROSITE" id="PS50931">
    <property type="entry name" value="HTH_LYSR"/>
    <property type="match status" value="1"/>
</dbReference>
<dbReference type="Pfam" id="PF03466">
    <property type="entry name" value="LysR_substrate"/>
    <property type="match status" value="1"/>
</dbReference>
<keyword evidence="3" id="KW-0238">DNA-binding</keyword>
<protein>
    <submittedName>
        <fullName evidence="6">LysR family transcriptional regulator</fullName>
    </submittedName>
</protein>
<dbReference type="PANTHER" id="PTHR30537">
    <property type="entry name" value="HTH-TYPE TRANSCRIPTIONAL REGULATOR"/>
    <property type="match status" value="1"/>
</dbReference>
<dbReference type="Pfam" id="PF00126">
    <property type="entry name" value="HTH_1"/>
    <property type="match status" value="1"/>
</dbReference>
<dbReference type="EMBL" id="JAODYH010000004">
    <property type="protein sequence ID" value="MCT9811175.1"/>
    <property type="molecule type" value="Genomic_DNA"/>
</dbReference>
<evidence type="ECO:0000256" key="4">
    <source>
        <dbReference type="ARBA" id="ARBA00023163"/>
    </source>
</evidence>
<evidence type="ECO:0000313" key="6">
    <source>
        <dbReference type="EMBL" id="MCT9811175.1"/>
    </source>
</evidence>
<feature type="domain" description="HTH lysR-type" evidence="5">
    <location>
        <begin position="1"/>
        <end position="58"/>
    </location>
</feature>
<dbReference type="SUPFAM" id="SSF46785">
    <property type="entry name" value="Winged helix' DNA-binding domain"/>
    <property type="match status" value="1"/>
</dbReference>
<name>A0ABT2PLQ7_9BURK</name>
<keyword evidence="4" id="KW-0804">Transcription</keyword>
<evidence type="ECO:0000256" key="3">
    <source>
        <dbReference type="ARBA" id="ARBA00023125"/>
    </source>
</evidence>
<dbReference type="Gene3D" id="1.10.10.10">
    <property type="entry name" value="Winged helix-like DNA-binding domain superfamily/Winged helix DNA-binding domain"/>
    <property type="match status" value="1"/>
</dbReference>
<dbReference type="RefSeq" id="WP_261500371.1">
    <property type="nucleotide sequence ID" value="NZ_JAODYH010000004.1"/>
</dbReference>
<dbReference type="InterPro" id="IPR000847">
    <property type="entry name" value="LysR_HTH_N"/>
</dbReference>
<evidence type="ECO:0000256" key="2">
    <source>
        <dbReference type="ARBA" id="ARBA00023015"/>
    </source>
</evidence>
<dbReference type="SUPFAM" id="SSF53850">
    <property type="entry name" value="Periplasmic binding protein-like II"/>
    <property type="match status" value="1"/>
</dbReference>
<gene>
    <name evidence="6" type="ORF">N0K08_11060</name>
</gene>